<organism evidence="1 2">
    <name type="scientific">Kribbella italica</name>
    <dbReference type="NCBI Taxonomy" id="1540520"/>
    <lineage>
        <taxon>Bacteria</taxon>
        <taxon>Bacillati</taxon>
        <taxon>Actinomycetota</taxon>
        <taxon>Actinomycetes</taxon>
        <taxon>Propionibacteriales</taxon>
        <taxon>Kribbellaceae</taxon>
        <taxon>Kribbella</taxon>
    </lineage>
</organism>
<name>A0A7W9MTM5_9ACTN</name>
<keyword evidence="2" id="KW-1185">Reference proteome</keyword>
<sequence>MNLVWYVAYGSNLASDRFRCYLAGGQPAGGRRVYPGCRDPRDPHRVAAVEVPGGLVFSGESAAWGGGRAFYDLTAPGLVAGRAYLLTAEQLGDVAAQEMYREPGSAFAQDLTEALDDVDEVRVLGPGRYETIARLGERDGVPMFTVTDVNAGDLEPSTPSAAYLWWIAAGLREAHGWDASRVAECLSEARGVAGAWDPGELAEIASAKGPARGGPAPGGRCGTGG</sequence>
<dbReference type="AlphaFoldDB" id="A0A7W9MTM5"/>
<gene>
    <name evidence="1" type="ORF">HDA39_002685</name>
</gene>
<dbReference type="Proteomes" id="UP000549971">
    <property type="component" value="Unassembled WGS sequence"/>
</dbReference>
<proteinExistence type="predicted"/>
<comment type="caution">
    <text evidence="1">The sequence shown here is derived from an EMBL/GenBank/DDBJ whole genome shotgun (WGS) entry which is preliminary data.</text>
</comment>
<evidence type="ECO:0000313" key="1">
    <source>
        <dbReference type="EMBL" id="MBB5835951.1"/>
    </source>
</evidence>
<dbReference type="Gene3D" id="3.10.490.10">
    <property type="entry name" value="Gamma-glutamyl cyclotransferase-like"/>
    <property type="match status" value="1"/>
</dbReference>
<dbReference type="EMBL" id="JACHMY010000001">
    <property type="protein sequence ID" value="MBB5835951.1"/>
    <property type="molecule type" value="Genomic_DNA"/>
</dbReference>
<evidence type="ECO:0008006" key="3">
    <source>
        <dbReference type="Google" id="ProtNLM"/>
    </source>
</evidence>
<evidence type="ECO:0000313" key="2">
    <source>
        <dbReference type="Proteomes" id="UP000549971"/>
    </source>
</evidence>
<reference evidence="1 2" key="1">
    <citation type="submission" date="2020-08" db="EMBL/GenBank/DDBJ databases">
        <title>Sequencing the genomes of 1000 actinobacteria strains.</title>
        <authorList>
            <person name="Klenk H.-P."/>
        </authorList>
    </citation>
    <scope>NUCLEOTIDE SEQUENCE [LARGE SCALE GENOMIC DNA]</scope>
    <source>
        <strain evidence="1 2">DSM 28967</strain>
    </source>
</reference>
<accession>A0A7W9MTM5</accession>
<protein>
    <recommendedName>
        <fullName evidence="3">Histone deacetylase</fullName>
    </recommendedName>
</protein>
<dbReference type="RefSeq" id="WP_184795527.1">
    <property type="nucleotide sequence ID" value="NZ_JACHMY010000001.1"/>
</dbReference>